<dbReference type="InterPro" id="IPR034660">
    <property type="entry name" value="DinB/YfiT-like"/>
</dbReference>
<comment type="caution">
    <text evidence="2">The sequence shown here is derived from an EMBL/GenBank/DDBJ whole genome shotgun (WGS) entry which is preliminary data.</text>
</comment>
<feature type="domain" description="DinB-like" evidence="1">
    <location>
        <begin position="32"/>
        <end position="166"/>
    </location>
</feature>
<evidence type="ECO:0000313" key="3">
    <source>
        <dbReference type="Proteomes" id="UP000317421"/>
    </source>
</evidence>
<dbReference type="SUPFAM" id="SSF109854">
    <property type="entry name" value="DinB/YfiT-like putative metalloenzymes"/>
    <property type="match status" value="1"/>
</dbReference>
<name>A0A5C6AM68_9BACT</name>
<dbReference type="EMBL" id="SJPR01000001">
    <property type="protein sequence ID" value="TWU00216.1"/>
    <property type="molecule type" value="Genomic_DNA"/>
</dbReference>
<keyword evidence="3" id="KW-1185">Reference proteome</keyword>
<dbReference type="Pfam" id="PF12867">
    <property type="entry name" value="DinB_2"/>
    <property type="match status" value="1"/>
</dbReference>
<sequence>MSQRLEVTDPAAYRRKLQDQLAGRDPLEVIGQTPAALRALFAGVDEATVRSRPFPGKWTPLEVLGHLVDAEWSFGWRMRLVLGDDTPPIVPMDQEKWVVAQRHNQASLGELLDDFAALRAINLRLWRQMTPADLQRIGVHGQRGEESLDTMRWMLAGHDESHLDQIERYLVAARP</sequence>
<dbReference type="OrthoDB" id="9793216at2"/>
<evidence type="ECO:0000259" key="1">
    <source>
        <dbReference type="Pfam" id="PF12867"/>
    </source>
</evidence>
<proteinExistence type="predicted"/>
<gene>
    <name evidence="2" type="ORF">Pla108_11620</name>
</gene>
<accession>A0A5C6AM68</accession>
<dbReference type="Gene3D" id="1.20.120.450">
    <property type="entry name" value="dinb family like domain"/>
    <property type="match status" value="1"/>
</dbReference>
<dbReference type="Proteomes" id="UP000317421">
    <property type="component" value="Unassembled WGS sequence"/>
</dbReference>
<dbReference type="AlphaFoldDB" id="A0A5C6AM68"/>
<reference evidence="2 3" key="1">
    <citation type="submission" date="2019-02" db="EMBL/GenBank/DDBJ databases">
        <title>Deep-cultivation of Planctomycetes and their phenomic and genomic characterization uncovers novel biology.</title>
        <authorList>
            <person name="Wiegand S."/>
            <person name="Jogler M."/>
            <person name="Boedeker C."/>
            <person name="Pinto D."/>
            <person name="Vollmers J."/>
            <person name="Rivas-Marin E."/>
            <person name="Kohn T."/>
            <person name="Peeters S.H."/>
            <person name="Heuer A."/>
            <person name="Rast P."/>
            <person name="Oberbeckmann S."/>
            <person name="Bunk B."/>
            <person name="Jeske O."/>
            <person name="Meyerdierks A."/>
            <person name="Storesund J.E."/>
            <person name="Kallscheuer N."/>
            <person name="Luecker S."/>
            <person name="Lage O.M."/>
            <person name="Pohl T."/>
            <person name="Merkel B.J."/>
            <person name="Hornburger P."/>
            <person name="Mueller R.-W."/>
            <person name="Bruemmer F."/>
            <person name="Labrenz M."/>
            <person name="Spormann A.M."/>
            <person name="Op Den Camp H."/>
            <person name="Overmann J."/>
            <person name="Amann R."/>
            <person name="Jetten M.S.M."/>
            <person name="Mascher T."/>
            <person name="Medema M.H."/>
            <person name="Devos D.P."/>
            <person name="Kaster A.-K."/>
            <person name="Ovreas L."/>
            <person name="Rohde M."/>
            <person name="Galperin M.Y."/>
            <person name="Jogler C."/>
        </authorList>
    </citation>
    <scope>NUCLEOTIDE SEQUENCE [LARGE SCALE GENOMIC DNA]</scope>
    <source>
        <strain evidence="2 3">Pla108</strain>
    </source>
</reference>
<organism evidence="2 3">
    <name type="scientific">Botrimarina colliarenosi</name>
    <dbReference type="NCBI Taxonomy" id="2528001"/>
    <lineage>
        <taxon>Bacteria</taxon>
        <taxon>Pseudomonadati</taxon>
        <taxon>Planctomycetota</taxon>
        <taxon>Planctomycetia</taxon>
        <taxon>Pirellulales</taxon>
        <taxon>Lacipirellulaceae</taxon>
        <taxon>Botrimarina</taxon>
    </lineage>
</organism>
<dbReference type="InterPro" id="IPR024775">
    <property type="entry name" value="DinB-like"/>
</dbReference>
<dbReference type="RefSeq" id="WP_146443888.1">
    <property type="nucleotide sequence ID" value="NZ_SJPR01000001.1"/>
</dbReference>
<evidence type="ECO:0000313" key="2">
    <source>
        <dbReference type="EMBL" id="TWU00216.1"/>
    </source>
</evidence>
<protein>
    <submittedName>
        <fullName evidence="2">DinB superfamily protein</fullName>
    </submittedName>
</protein>